<protein>
    <recommendedName>
        <fullName evidence="5">Tetratricopeptide repeat protein</fullName>
    </recommendedName>
</protein>
<accession>A0ABY9TKH9</accession>
<proteinExistence type="predicted"/>
<evidence type="ECO:0000256" key="1">
    <source>
        <dbReference type="PROSITE-ProRule" id="PRU00339"/>
    </source>
</evidence>
<feature type="transmembrane region" description="Helical" evidence="2">
    <location>
        <begin position="42"/>
        <end position="65"/>
    </location>
</feature>
<evidence type="ECO:0000313" key="3">
    <source>
        <dbReference type="EMBL" id="WNC69262.1"/>
    </source>
</evidence>
<sequence length="754" mass="86078">MTVFKELKRRNVFKVATAYLITAWLIIQIVTVLEPHLKLPEWVTPVIIVFLVVGFPIACLFAWAFELTPEGIKRSKDVIVDDSISTITGRKLDFGIIAAMAIAVVFLTYEAYFSEDIQADKVAESSSTQTNPNTQQSTTALSEQVTSIAVLPFVNMSNDPEQEYFSDGLSEELLNVLARIKQLKVAARTSSFFFKNKNMDIKEIASKLDVEHVLEGSVRKSGTKLRVTAQLIQADSGYHLWSETYDYEIDDVFKIQDEISAEVVKQLKVTLLNEQLTVLTEHGTKNPDAQDAYLLGRYHMQARTPESLEKAANAFKKSLAIDSNNQLSISGLVDTYALQVSYSELSLKDFESKAELLLTPYFDNKSNSAEMLTSIGEYYYRLNKIDQAQVMYKQAIVKNTNYAQAYHWLGVSQTWDFIQGIEDKDNLALSNFEKALSLDPYSSVILSNLYKFELMSGRILDAENYLNRMLEVAPNSARSNSIAVYHFWNTGRNWKKAWEIANSDNVEKAPFFLRESFYFFLALDQYEEALNIYQNLKNTSFNPSELANMYYSLGCYQINSGKITKQGFIDQLKDFMQGQEKEEVQWLLAEAYMLDKKYEHAVNVILDVYPQLLDESTKLDFYLIDATYLLLALRKLEDPRSEGLKVKIAKIIKNLDNNNLNDLQVNFMVSALKSAFGDNDGAVDRLESLYIEHNSFANIEILRHFAIFEELQHTEKFNNITLIAEQKLARKVAEFKQQLLLADADENQAIYNTQ</sequence>
<keyword evidence="2" id="KW-0472">Membrane</keyword>
<name>A0ABY9TKH9_9GAMM</name>
<keyword evidence="2" id="KW-1133">Transmembrane helix</keyword>
<dbReference type="SUPFAM" id="SSF81901">
    <property type="entry name" value="HCP-like"/>
    <property type="match status" value="1"/>
</dbReference>
<dbReference type="InterPro" id="IPR011990">
    <property type="entry name" value="TPR-like_helical_dom_sf"/>
</dbReference>
<dbReference type="RefSeq" id="WP_348388406.1">
    <property type="nucleotide sequence ID" value="NZ_CP134146.1"/>
</dbReference>
<evidence type="ECO:0008006" key="5">
    <source>
        <dbReference type="Google" id="ProtNLM"/>
    </source>
</evidence>
<dbReference type="InterPro" id="IPR019734">
    <property type="entry name" value="TPR_rpt"/>
</dbReference>
<feature type="transmembrane region" description="Helical" evidence="2">
    <location>
        <begin position="92"/>
        <end position="112"/>
    </location>
</feature>
<keyword evidence="4" id="KW-1185">Reference proteome</keyword>
<feature type="transmembrane region" description="Helical" evidence="2">
    <location>
        <begin position="12"/>
        <end position="30"/>
    </location>
</feature>
<dbReference type="Gene3D" id="3.40.50.10070">
    <property type="entry name" value="TolB, N-terminal domain"/>
    <property type="match status" value="1"/>
</dbReference>
<reference evidence="4" key="1">
    <citation type="submission" date="2023-09" db="EMBL/GenBank/DDBJ databases">
        <authorList>
            <person name="Li S."/>
            <person name="Li X."/>
            <person name="Zhang C."/>
            <person name="Zhao Z."/>
        </authorList>
    </citation>
    <scope>NUCLEOTIDE SEQUENCE [LARGE SCALE GENOMIC DNA]</scope>
    <source>
        <strain evidence="4">SQ345</strain>
    </source>
</reference>
<dbReference type="PROSITE" id="PS50005">
    <property type="entry name" value="TPR"/>
    <property type="match status" value="1"/>
</dbReference>
<keyword evidence="2" id="KW-0812">Transmembrane</keyword>
<evidence type="ECO:0000313" key="4">
    <source>
        <dbReference type="Proteomes" id="UP001248581"/>
    </source>
</evidence>
<dbReference type="EMBL" id="CP134146">
    <property type="protein sequence ID" value="WNC69262.1"/>
    <property type="molecule type" value="Genomic_DNA"/>
</dbReference>
<dbReference type="Proteomes" id="UP001248581">
    <property type="component" value="Chromosome"/>
</dbReference>
<organism evidence="3 4">
    <name type="scientific">Thalassotalea nanhaiensis</name>
    <dbReference type="NCBI Taxonomy" id="3065648"/>
    <lineage>
        <taxon>Bacteria</taxon>
        <taxon>Pseudomonadati</taxon>
        <taxon>Pseudomonadota</taxon>
        <taxon>Gammaproteobacteria</taxon>
        <taxon>Alteromonadales</taxon>
        <taxon>Colwelliaceae</taxon>
        <taxon>Thalassotalea</taxon>
    </lineage>
</organism>
<evidence type="ECO:0000256" key="2">
    <source>
        <dbReference type="SAM" id="Phobius"/>
    </source>
</evidence>
<dbReference type="SUPFAM" id="SSF48452">
    <property type="entry name" value="TPR-like"/>
    <property type="match status" value="1"/>
</dbReference>
<feature type="repeat" description="TPR" evidence="1">
    <location>
        <begin position="369"/>
        <end position="402"/>
    </location>
</feature>
<dbReference type="SMART" id="SM00028">
    <property type="entry name" value="TPR"/>
    <property type="match status" value="3"/>
</dbReference>
<gene>
    <name evidence="3" type="ORF">RI845_03690</name>
</gene>
<keyword evidence="1" id="KW-0802">TPR repeat</keyword>
<dbReference type="Gene3D" id="1.25.40.10">
    <property type="entry name" value="Tetratricopeptide repeat domain"/>
    <property type="match status" value="2"/>
</dbReference>